<evidence type="ECO:0000313" key="2">
    <source>
        <dbReference type="EMBL" id="KAE8391121.1"/>
    </source>
</evidence>
<dbReference type="OrthoDB" id="3434319at2759"/>
<accession>A0A5N7CAE2</accession>
<feature type="compositionally biased region" description="Basic residues" evidence="1">
    <location>
        <begin position="1"/>
        <end position="17"/>
    </location>
</feature>
<reference evidence="2" key="1">
    <citation type="submission" date="2019-04" db="EMBL/GenBank/DDBJ databases">
        <title>Friends and foes A comparative genomics studyof 23 Aspergillus species from section Flavi.</title>
        <authorList>
            <consortium name="DOE Joint Genome Institute"/>
            <person name="Kjaerbolling I."/>
            <person name="Vesth T."/>
            <person name="Frisvad J.C."/>
            <person name="Nybo J.L."/>
            <person name="Theobald S."/>
            <person name="Kildgaard S."/>
            <person name="Isbrandt T."/>
            <person name="Kuo A."/>
            <person name="Sato A."/>
            <person name="Lyhne E.K."/>
            <person name="Kogle M.E."/>
            <person name="Wiebenga A."/>
            <person name="Kun R.S."/>
            <person name="Lubbers R.J."/>
            <person name="Makela M.R."/>
            <person name="Barry K."/>
            <person name="Chovatia M."/>
            <person name="Clum A."/>
            <person name="Daum C."/>
            <person name="Haridas S."/>
            <person name="He G."/>
            <person name="LaButti K."/>
            <person name="Lipzen A."/>
            <person name="Mondo S."/>
            <person name="Riley R."/>
            <person name="Salamov A."/>
            <person name="Simmons B.A."/>
            <person name="Magnuson J.K."/>
            <person name="Henrissat B."/>
            <person name="Mortensen U.H."/>
            <person name="Larsen T.O."/>
            <person name="Devries R.P."/>
            <person name="Grigoriev I.V."/>
            <person name="Machida M."/>
            <person name="Baker S.E."/>
            <person name="Andersen M.R."/>
        </authorList>
    </citation>
    <scope>NUCLEOTIDE SEQUENCE [LARGE SCALE GENOMIC DNA]</scope>
    <source>
        <strain evidence="2">IBT 14317</strain>
    </source>
</reference>
<proteinExistence type="predicted"/>
<name>A0A5N7CAE2_PETAA</name>
<gene>
    <name evidence="2" type="ORF">BDV23DRAFT_171872</name>
</gene>
<organism evidence="2">
    <name type="scientific">Petromyces alliaceus</name>
    <name type="common">Aspergillus alliaceus</name>
    <dbReference type="NCBI Taxonomy" id="209559"/>
    <lineage>
        <taxon>Eukaryota</taxon>
        <taxon>Fungi</taxon>
        <taxon>Dikarya</taxon>
        <taxon>Ascomycota</taxon>
        <taxon>Pezizomycotina</taxon>
        <taxon>Eurotiomycetes</taxon>
        <taxon>Eurotiomycetidae</taxon>
        <taxon>Eurotiales</taxon>
        <taxon>Aspergillaceae</taxon>
        <taxon>Aspergillus</taxon>
        <taxon>Aspergillus subgen. Circumdati</taxon>
    </lineage>
</organism>
<dbReference type="Proteomes" id="UP000326877">
    <property type="component" value="Unassembled WGS sequence"/>
</dbReference>
<sequence>MARASVHPRHKSKYQRIHRNDPRRSRCMILGAQCTAGQQKKIGRPKHAAASAHDAFKISVFKSRSAANAFRRKAPGRQSQQSQLLPHGRSQGCPSFPDAHGQLGSSSTTSPAPKPAPTPSAVAAAKDGFIPAMIWSTSGMEPVHQSSLTWNIAPMAGQESPPGNIPSTDAMVKLSKINLDLHIQLVATEMNRTILDLNSFIYREDPLSIQNYTLAEFMLKTSEDFLQILTRLCSSQKPVTQPLQSYQGTSHNPTPISSVTYLYTATQPLLAPPALTITSIFTQLISLYEVLLEHLTTRIERLSTESLTSISGVIFGGSPQEKPCTYGMLFSNIIVESLEEMESALGISEIDVLLSELDGRVGITPRDGATKPVHVKQLFRKAAVMLQQFSLGE</sequence>
<protein>
    <submittedName>
        <fullName evidence="2">Uncharacterized protein</fullName>
    </submittedName>
</protein>
<feature type="region of interest" description="Disordered" evidence="1">
    <location>
        <begin position="1"/>
        <end position="24"/>
    </location>
</feature>
<feature type="region of interest" description="Disordered" evidence="1">
    <location>
        <begin position="69"/>
        <end position="122"/>
    </location>
</feature>
<dbReference type="AlphaFoldDB" id="A0A5N7CAE2"/>
<evidence type="ECO:0000256" key="1">
    <source>
        <dbReference type="SAM" id="MobiDB-lite"/>
    </source>
</evidence>
<dbReference type="EMBL" id="ML735248">
    <property type="protein sequence ID" value="KAE8391121.1"/>
    <property type="molecule type" value="Genomic_DNA"/>
</dbReference>